<evidence type="ECO:0000256" key="3">
    <source>
        <dbReference type="ARBA" id="ARBA00022640"/>
    </source>
</evidence>
<keyword evidence="6 9" id="KW-1133">Transmembrane helix</keyword>
<keyword evidence="8 9" id="KW-0472">Membrane</keyword>
<dbReference type="Pfam" id="PF07465">
    <property type="entry name" value="PsaM"/>
    <property type="match status" value="1"/>
</dbReference>
<keyword evidence="2 9" id="KW-0602">Photosynthesis</keyword>
<evidence type="ECO:0000313" key="10">
    <source>
        <dbReference type="EMBL" id="AEW12967.1"/>
    </source>
</evidence>
<keyword evidence="7 9" id="KW-0793">Thylakoid</keyword>
<protein>
    <recommendedName>
        <fullName evidence="9">Photosystem I reaction center subunit XII</fullName>
    </recommendedName>
    <alternativeName>
        <fullName evidence="9">PSI-M</fullName>
    </alternativeName>
</protein>
<gene>
    <name evidence="9 10" type="primary">psaM</name>
</gene>
<geneLocation type="chloroplast" evidence="10"/>
<dbReference type="EMBL" id="JN674636">
    <property type="protein sequence ID" value="AEW12967.1"/>
    <property type="molecule type" value="Genomic_DNA"/>
</dbReference>
<evidence type="ECO:0000256" key="7">
    <source>
        <dbReference type="ARBA" id="ARBA00023078"/>
    </source>
</evidence>
<dbReference type="GO" id="GO:0015979">
    <property type="term" value="P:photosynthesis"/>
    <property type="evidence" value="ECO:0007669"/>
    <property type="project" value="UniProtKB-UniRule"/>
</dbReference>
<evidence type="ECO:0000256" key="6">
    <source>
        <dbReference type="ARBA" id="ARBA00022989"/>
    </source>
</evidence>
<accession>I6NI25</accession>
<dbReference type="GO" id="GO:0009535">
    <property type="term" value="C:chloroplast thylakoid membrane"/>
    <property type="evidence" value="ECO:0007669"/>
    <property type="project" value="UniProtKB-SubCell"/>
</dbReference>
<evidence type="ECO:0000256" key="9">
    <source>
        <dbReference type="HAMAP-Rule" id="MF_00828"/>
    </source>
</evidence>
<dbReference type="InterPro" id="IPR037279">
    <property type="entry name" value="PSI_PsaM_sf"/>
</dbReference>
<organism evidence="10">
    <name type="scientific">Colacium vesiculosum</name>
    <dbReference type="NCBI Taxonomy" id="102910"/>
    <lineage>
        <taxon>Eukaryota</taxon>
        <taxon>Discoba</taxon>
        <taxon>Euglenozoa</taxon>
        <taxon>Euglenida</taxon>
        <taxon>Spirocuta</taxon>
        <taxon>Euglenophyceae</taxon>
        <taxon>Euglenales</taxon>
        <taxon>Euglenaceae</taxon>
        <taxon>Colacium</taxon>
    </lineage>
</organism>
<dbReference type="InterPro" id="IPR010010">
    <property type="entry name" value="PSI_PsaM"/>
</dbReference>
<evidence type="ECO:0000256" key="2">
    <source>
        <dbReference type="ARBA" id="ARBA00022531"/>
    </source>
</evidence>
<sequence length="36" mass="4118">MEITTIQIFTALLTALIPAFFALKLGKQLSNQFYRD</sequence>
<dbReference type="SUPFAM" id="SSF81548">
    <property type="entry name" value="Subunit XII of photosystem I reaction centre, PsaM"/>
    <property type="match status" value="1"/>
</dbReference>
<evidence type="ECO:0000256" key="1">
    <source>
        <dbReference type="ARBA" id="ARBA00022528"/>
    </source>
</evidence>
<dbReference type="HAMAP" id="MF_00828">
    <property type="entry name" value="PSI_PsaM"/>
    <property type="match status" value="1"/>
</dbReference>
<name>I6NI25_9EUGL</name>
<evidence type="ECO:0000256" key="4">
    <source>
        <dbReference type="ARBA" id="ARBA00022692"/>
    </source>
</evidence>
<proteinExistence type="inferred from homology"/>
<evidence type="ECO:0000256" key="8">
    <source>
        <dbReference type="ARBA" id="ARBA00023136"/>
    </source>
</evidence>
<comment type="similarity">
    <text evidence="9">Belongs to the PsaM family.</text>
</comment>
<dbReference type="AlphaFoldDB" id="I6NI25"/>
<dbReference type="GO" id="GO:0009522">
    <property type="term" value="C:photosystem I"/>
    <property type="evidence" value="ECO:0007669"/>
    <property type="project" value="UniProtKB-KW"/>
</dbReference>
<keyword evidence="3 10" id="KW-0934">Plastid</keyword>
<reference evidence="10" key="1">
    <citation type="journal article" date="2013" name="J. Eukaryot. Microbiol.">
        <title>Tracing patterns of chloroplast evolution in euglenoids: contributions from Colacium vesiculosum and Strombomonas acuminata (Euglenophyta).</title>
        <authorList>
            <person name="Wiegert K.E."/>
            <person name="Bennett M.S."/>
            <person name="Triemer R.E."/>
        </authorList>
    </citation>
    <scope>NUCLEOTIDE SEQUENCE</scope>
</reference>
<dbReference type="NCBIfam" id="TIGR03053">
    <property type="entry name" value="PS_I_psaM"/>
    <property type="match status" value="1"/>
</dbReference>
<keyword evidence="1 10" id="KW-0150">Chloroplast</keyword>
<comment type="subcellular location">
    <subcellularLocation>
        <location evidence="9">Plastid</location>
        <location evidence="9">Chloroplast thylakoid membrane</location>
        <topology evidence="9">Single-pass membrane protein</topology>
    </subcellularLocation>
</comment>
<feature type="transmembrane region" description="Helical" evidence="9">
    <location>
        <begin position="6"/>
        <end position="25"/>
    </location>
</feature>
<evidence type="ECO:0000256" key="5">
    <source>
        <dbReference type="ARBA" id="ARBA00022836"/>
    </source>
</evidence>
<keyword evidence="4 9" id="KW-0812">Transmembrane</keyword>
<keyword evidence="5 9" id="KW-0603">Photosystem I</keyword>